<accession>A0ABR4BDI5</accession>
<gene>
    <name evidence="1" type="ORF">ABVK25_003939</name>
</gene>
<sequence length="91" mass="10767">MLLVRSLRYRNLEMIKHKYSFANDGYNYKDMSVETAQEIYRNIAAWDIPFAFEFGWIINFLKKFDEVEQKPADMNVIFSDAMVDAILFTAP</sequence>
<comment type="caution">
    <text evidence="1">The sequence shown here is derived from an EMBL/GenBank/DDBJ whole genome shotgun (WGS) entry which is preliminary data.</text>
</comment>
<dbReference type="Proteomes" id="UP001590951">
    <property type="component" value="Unassembled WGS sequence"/>
</dbReference>
<evidence type="ECO:0000313" key="1">
    <source>
        <dbReference type="EMBL" id="KAL2055695.1"/>
    </source>
</evidence>
<evidence type="ECO:0000313" key="2">
    <source>
        <dbReference type="Proteomes" id="UP001590951"/>
    </source>
</evidence>
<keyword evidence="2" id="KW-1185">Reference proteome</keyword>
<protein>
    <submittedName>
        <fullName evidence="1">Uncharacterized protein</fullName>
    </submittedName>
</protein>
<name>A0ABR4BDI5_9LECA</name>
<proteinExistence type="predicted"/>
<organism evidence="1 2">
    <name type="scientific">Lepraria finkii</name>
    <dbReference type="NCBI Taxonomy" id="1340010"/>
    <lineage>
        <taxon>Eukaryota</taxon>
        <taxon>Fungi</taxon>
        <taxon>Dikarya</taxon>
        <taxon>Ascomycota</taxon>
        <taxon>Pezizomycotina</taxon>
        <taxon>Lecanoromycetes</taxon>
        <taxon>OSLEUM clade</taxon>
        <taxon>Lecanoromycetidae</taxon>
        <taxon>Lecanorales</taxon>
        <taxon>Lecanorineae</taxon>
        <taxon>Stereocaulaceae</taxon>
        <taxon>Lepraria</taxon>
    </lineage>
</organism>
<dbReference type="EMBL" id="JBHFEH010000010">
    <property type="protein sequence ID" value="KAL2055695.1"/>
    <property type="molecule type" value="Genomic_DNA"/>
</dbReference>
<reference evidence="1 2" key="1">
    <citation type="submission" date="2024-09" db="EMBL/GenBank/DDBJ databases">
        <title>Rethinking Asexuality: The Enigmatic Case of Functional Sexual Genes in Lepraria (Stereocaulaceae).</title>
        <authorList>
            <person name="Doellman M."/>
            <person name="Sun Y."/>
            <person name="Barcenas-Pena A."/>
            <person name="Lumbsch H.T."/>
            <person name="Grewe F."/>
        </authorList>
    </citation>
    <scope>NUCLEOTIDE SEQUENCE [LARGE SCALE GENOMIC DNA]</scope>
    <source>
        <strain evidence="1 2">Grewe 0041</strain>
    </source>
</reference>